<accession>A0A2N9L2W8</accession>
<evidence type="ECO:0000313" key="1">
    <source>
        <dbReference type="EMBL" id="SPE17638.1"/>
    </source>
</evidence>
<dbReference type="EMBL" id="OKRB01000012">
    <property type="protein sequence ID" value="SPE17638.1"/>
    <property type="molecule type" value="Genomic_DNA"/>
</dbReference>
<organism evidence="1 2">
    <name type="scientific">Candidatus Sulfuritelmatomonas gaucii</name>
    <dbReference type="NCBI Taxonomy" id="2043161"/>
    <lineage>
        <taxon>Bacteria</taxon>
        <taxon>Pseudomonadati</taxon>
        <taxon>Acidobacteriota</taxon>
        <taxon>Terriglobia</taxon>
        <taxon>Terriglobales</taxon>
        <taxon>Acidobacteriaceae</taxon>
        <taxon>Candidatus Sulfuritelmatomonas</taxon>
    </lineage>
</organism>
<name>A0A2N9L2W8_9BACT</name>
<sequence length="119" mass="12826">MAQYHLNGLAAFGCFCCGFASLAQLDLCHHAQDVIFAGEVVEESPLAHVGGFGNVFHGHIRQSVLGNQLQGASEKPYPRLGGTSLSPAHAGSRAASRVARFWRSRHMTSAHIRLMLVND</sequence>
<dbReference type="AlphaFoldDB" id="A0A2N9L2W8"/>
<dbReference type="Proteomes" id="UP000239735">
    <property type="component" value="Unassembled WGS sequence"/>
</dbReference>
<gene>
    <name evidence="1" type="ORF">SBA5_1090003</name>
</gene>
<protein>
    <submittedName>
        <fullName evidence="1">Uncharacterized protein</fullName>
    </submittedName>
</protein>
<proteinExistence type="predicted"/>
<evidence type="ECO:0000313" key="2">
    <source>
        <dbReference type="Proteomes" id="UP000239735"/>
    </source>
</evidence>
<reference evidence="2" key="1">
    <citation type="submission" date="2018-02" db="EMBL/GenBank/DDBJ databases">
        <authorList>
            <person name="Hausmann B."/>
        </authorList>
    </citation>
    <scope>NUCLEOTIDE SEQUENCE [LARGE SCALE GENOMIC DNA]</scope>
    <source>
        <strain evidence="2">Peat soil MAG SbA5</strain>
    </source>
</reference>